<dbReference type="CDD" id="cd00484">
    <property type="entry name" value="PEPCK_ATP"/>
    <property type="match status" value="1"/>
</dbReference>
<organism evidence="11 12">
    <name type="scientific">Citrifermentans bremense</name>
    <dbReference type="NCBI Taxonomy" id="60035"/>
    <lineage>
        <taxon>Bacteria</taxon>
        <taxon>Pseudomonadati</taxon>
        <taxon>Thermodesulfobacteriota</taxon>
        <taxon>Desulfuromonadia</taxon>
        <taxon>Geobacterales</taxon>
        <taxon>Geobacteraceae</taxon>
        <taxon>Citrifermentans</taxon>
    </lineage>
</organism>
<keyword evidence="10" id="KW-0464">Manganese</keyword>
<evidence type="ECO:0000256" key="10">
    <source>
        <dbReference type="HAMAP-Rule" id="MF_00453"/>
    </source>
</evidence>
<gene>
    <name evidence="10" type="primary">pckA</name>
    <name evidence="11" type="ORF">GEOBRER4_n0766</name>
</gene>
<dbReference type="InterPro" id="IPR015994">
    <property type="entry name" value="PEPCK_ATP_CS"/>
</dbReference>
<dbReference type="KEGG" id="gbn:GEOBRER4_07390"/>
<evidence type="ECO:0000256" key="1">
    <source>
        <dbReference type="ARBA" id="ARBA00004742"/>
    </source>
</evidence>
<feature type="binding site" evidence="10">
    <location>
        <position position="238"/>
    </location>
    <ligand>
        <name>substrate</name>
    </ligand>
</feature>
<keyword evidence="11" id="KW-0418">Kinase</keyword>
<feature type="binding site" evidence="10">
    <location>
        <position position="103"/>
    </location>
    <ligand>
        <name>substrate</name>
    </ligand>
</feature>
<comment type="cofactor">
    <cofactor evidence="10">
        <name>Mn(2+)</name>
        <dbReference type="ChEBI" id="CHEBI:29035"/>
    </cofactor>
    <text evidence="10">Binds 1 Mn(2+) ion per subunit.</text>
</comment>
<evidence type="ECO:0000313" key="12">
    <source>
        <dbReference type="Proteomes" id="UP000515472"/>
    </source>
</evidence>
<dbReference type="PIRSF" id="PIRSF006294">
    <property type="entry name" value="PEP_crbxkin"/>
    <property type="match status" value="1"/>
</dbReference>
<evidence type="ECO:0000256" key="7">
    <source>
        <dbReference type="ARBA" id="ARBA00022840"/>
    </source>
</evidence>
<name>A0A6S6LX71_9BACT</name>
<keyword evidence="10" id="KW-0479">Metal-binding</keyword>
<dbReference type="EC" id="4.1.1.49" evidence="3 10"/>
<dbReference type="HAMAP" id="MF_00453">
    <property type="entry name" value="PEPCK_ATP"/>
    <property type="match status" value="1"/>
</dbReference>
<keyword evidence="6 10" id="KW-0210">Decarboxylase</keyword>
<dbReference type="GO" id="GO:0005829">
    <property type="term" value="C:cytosol"/>
    <property type="evidence" value="ECO:0007669"/>
    <property type="project" value="TreeGrafter"/>
</dbReference>
<protein>
    <recommendedName>
        <fullName evidence="3 10">Phosphoenolpyruvate carboxykinase (ATP)</fullName>
        <shortName evidence="10">PCK</shortName>
        <shortName evidence="10">PEP carboxykinase</shortName>
        <shortName evidence="10">PEPCK</shortName>
        <ecNumber evidence="3 10">4.1.1.49</ecNumber>
    </recommendedName>
</protein>
<feature type="binding site" evidence="10">
    <location>
        <begin position="279"/>
        <end position="287"/>
    </location>
    <ligand>
        <name>ATP</name>
        <dbReference type="ChEBI" id="CHEBI:30616"/>
    </ligand>
</feature>
<dbReference type="PANTHER" id="PTHR30031">
    <property type="entry name" value="PHOSPHOENOLPYRUVATE CARBOXYKINASE ATP"/>
    <property type="match status" value="1"/>
</dbReference>
<evidence type="ECO:0000256" key="2">
    <source>
        <dbReference type="ARBA" id="ARBA00006052"/>
    </source>
</evidence>
<dbReference type="Proteomes" id="UP000515472">
    <property type="component" value="Chromosome"/>
</dbReference>
<dbReference type="NCBIfam" id="TIGR00224">
    <property type="entry name" value="pckA"/>
    <property type="match status" value="1"/>
</dbReference>
<evidence type="ECO:0000256" key="6">
    <source>
        <dbReference type="ARBA" id="ARBA00022793"/>
    </source>
</evidence>
<comment type="catalytic activity">
    <reaction evidence="9 10">
        <text>oxaloacetate + ATP = phosphoenolpyruvate + ADP + CO2</text>
        <dbReference type="Rhea" id="RHEA:18617"/>
        <dbReference type="ChEBI" id="CHEBI:16452"/>
        <dbReference type="ChEBI" id="CHEBI:16526"/>
        <dbReference type="ChEBI" id="CHEBI:30616"/>
        <dbReference type="ChEBI" id="CHEBI:58702"/>
        <dbReference type="ChEBI" id="CHEBI:456216"/>
        <dbReference type="EC" id="4.1.1.49"/>
    </reaction>
</comment>
<keyword evidence="11" id="KW-0670">Pyruvate</keyword>
<comment type="caution">
    <text evidence="10">Lacks conserved residue(s) required for the propagation of feature annotation.</text>
</comment>
<keyword evidence="12" id="KW-1185">Reference proteome</keyword>
<evidence type="ECO:0000256" key="8">
    <source>
        <dbReference type="ARBA" id="ARBA00023239"/>
    </source>
</evidence>
<dbReference type="InterPro" id="IPR013035">
    <property type="entry name" value="PEP_carboxykinase_C"/>
</dbReference>
<keyword evidence="10" id="KW-0963">Cytoplasm</keyword>
<dbReference type="PROSITE" id="PS00532">
    <property type="entry name" value="PEPCK_ATP"/>
    <property type="match status" value="1"/>
</dbReference>
<feature type="binding site" evidence="10">
    <location>
        <position position="366"/>
    </location>
    <ligand>
        <name>substrate</name>
    </ligand>
</feature>
<comment type="pathway">
    <text evidence="1 10">Carbohydrate biosynthesis; gluconeogenesis.</text>
</comment>
<proteinExistence type="inferred from homology"/>
<feature type="binding site" evidence="10">
    <location>
        <position position="491"/>
    </location>
    <ligand>
        <name>ATP</name>
        <dbReference type="ChEBI" id="CHEBI:30616"/>
    </ligand>
</feature>
<feature type="binding site" evidence="10">
    <location>
        <position position="244"/>
    </location>
    <ligand>
        <name>Mn(2+)</name>
        <dbReference type="ChEBI" id="CHEBI:29035"/>
    </ligand>
</feature>
<dbReference type="GO" id="GO:0016301">
    <property type="term" value="F:kinase activity"/>
    <property type="evidence" value="ECO:0007669"/>
    <property type="project" value="UniProtKB-KW"/>
</dbReference>
<dbReference type="Gene3D" id="3.90.228.20">
    <property type="match status" value="1"/>
</dbReference>
<dbReference type="GO" id="GO:0046872">
    <property type="term" value="F:metal ion binding"/>
    <property type="evidence" value="ECO:0007669"/>
    <property type="project" value="UniProtKB-KW"/>
</dbReference>
<dbReference type="Gene3D" id="2.170.8.10">
    <property type="entry name" value="Phosphoenolpyruvate Carboxykinase, domain 2"/>
    <property type="match status" value="1"/>
</dbReference>
<dbReference type="Gene3D" id="3.40.449.10">
    <property type="entry name" value="Phosphoenolpyruvate Carboxykinase, domain 1"/>
    <property type="match status" value="1"/>
</dbReference>
<feature type="binding site" evidence="10">
    <location>
        <position position="300"/>
    </location>
    <ligand>
        <name>Mn(2+)</name>
        <dbReference type="ChEBI" id="CHEBI:29035"/>
    </ligand>
</feature>
<comment type="similarity">
    <text evidence="2 10">Belongs to the phosphoenolpyruvate carboxykinase (ATP) family.</text>
</comment>
<dbReference type="NCBIfam" id="NF006821">
    <property type="entry name" value="PRK09344.1-3"/>
    <property type="match status" value="1"/>
</dbReference>
<sequence length="572" mass="62126">MKQAGAPVLTTGALLLCRAGCKETRPCYLLACCTSNENEKGGAVRFNDITRGSGLEQHGITNPNLIYWTSPTSVLYEQVVRRGEGLISHLGALTVKTGHYTGRAANDKFIVEEPESSGQINWGKVNRPFPPESFDHLYKKMTSYMQGRDLFVQDCFAGASPEHRIPVRIITERAWHALFARNMFLRATPEELLSHRTEFTVIDLPAFHAQPKIDGTNSEAFIIINFARKLVIIGGTSYAGEIKKSIFTVLNYLLPQKGVMSMHCSANAGEAGDVAIFFGLSGTGKTTLSAAPNRLLIGDDEHGWDDDGVFNFEGGCYAKVINLSPKSEPEIYQCTRKFGTILENVAIDTISRRIDLEDASFTENTRASYPITHIPNIVSEGCGGHPNHIVMLTCDAFGVLPPIARLTPQQAMYHFLSGYTAKVAGTEAGVTEPQATFSACFGAPFMALRPAVYAEILGRKIASRQVSCWLVNTGWSGGGPGVGARMKIAYSRALVDAALEGRLDGSSFSSEPNFGLSIPESCPGVPSDILNPRNAWTDKGAYDAAAAKLVDMFRKNFEQFSADTTPEIASVL</sequence>
<dbReference type="SUPFAM" id="SSF68923">
    <property type="entry name" value="PEP carboxykinase N-terminal domain"/>
    <property type="match status" value="1"/>
</dbReference>
<dbReference type="Pfam" id="PF01293">
    <property type="entry name" value="PEPCK_ATP"/>
    <property type="match status" value="1"/>
</dbReference>
<feature type="binding site" evidence="10">
    <location>
        <position position="263"/>
    </location>
    <ligand>
        <name>ATP</name>
        <dbReference type="ChEBI" id="CHEBI:30616"/>
    </ligand>
</feature>
<dbReference type="InterPro" id="IPR008210">
    <property type="entry name" value="PEP_carboxykinase_N"/>
</dbReference>
<dbReference type="AlphaFoldDB" id="A0A6S6LX71"/>
<feature type="binding site" evidence="10">
    <location>
        <position position="244"/>
    </location>
    <ligand>
        <name>substrate</name>
    </ligand>
</feature>
<dbReference type="GO" id="GO:0005524">
    <property type="term" value="F:ATP binding"/>
    <property type="evidence" value="ECO:0007669"/>
    <property type="project" value="UniProtKB-UniRule"/>
</dbReference>
<feature type="binding site" evidence="10">
    <location>
        <position position="263"/>
    </location>
    <ligand>
        <name>Mn(2+)</name>
        <dbReference type="ChEBI" id="CHEBI:29035"/>
    </ligand>
</feature>
<keyword evidence="8 10" id="KW-0456">Lyase</keyword>
<keyword evidence="4 10" id="KW-0312">Gluconeogenesis</keyword>
<accession>A0A6S6LX71</accession>
<evidence type="ECO:0000256" key="4">
    <source>
        <dbReference type="ARBA" id="ARBA00022432"/>
    </source>
</evidence>
<dbReference type="GO" id="GO:0006094">
    <property type="term" value="P:gluconeogenesis"/>
    <property type="evidence" value="ECO:0007669"/>
    <property type="project" value="UniProtKB-UniRule"/>
</dbReference>
<keyword evidence="5 10" id="KW-0547">Nucleotide-binding</keyword>
<dbReference type="NCBIfam" id="NF006820">
    <property type="entry name" value="PRK09344.1-2"/>
    <property type="match status" value="1"/>
</dbReference>
<dbReference type="EMBL" id="AP023213">
    <property type="protein sequence ID" value="BCG45989.1"/>
    <property type="molecule type" value="Genomic_DNA"/>
</dbReference>
<evidence type="ECO:0000256" key="9">
    <source>
        <dbReference type="ARBA" id="ARBA00047371"/>
    </source>
</evidence>
<dbReference type="InterPro" id="IPR001272">
    <property type="entry name" value="PEP_carboxykinase_ATP"/>
</dbReference>
<dbReference type="GO" id="GO:0004612">
    <property type="term" value="F:phosphoenolpyruvate carboxykinase (ATP) activity"/>
    <property type="evidence" value="ECO:0007669"/>
    <property type="project" value="UniProtKB-UniRule"/>
</dbReference>
<keyword evidence="11" id="KW-0808">Transferase</keyword>
<evidence type="ECO:0000256" key="5">
    <source>
        <dbReference type="ARBA" id="ARBA00022741"/>
    </source>
</evidence>
<feature type="binding site" evidence="10">
    <location>
        <position position="244"/>
    </location>
    <ligand>
        <name>ATP</name>
        <dbReference type="ChEBI" id="CHEBI:30616"/>
    </ligand>
</feature>
<dbReference type="SUPFAM" id="SSF53795">
    <property type="entry name" value="PEP carboxykinase-like"/>
    <property type="match status" value="1"/>
</dbReference>
<evidence type="ECO:0000313" key="11">
    <source>
        <dbReference type="EMBL" id="BCG45989.1"/>
    </source>
</evidence>
<reference evidence="11 12" key="1">
    <citation type="submission" date="2020-06" db="EMBL/GenBank/DDBJ databases">
        <title>Interaction of electrochemicaly active bacteria, Geobacter bremensis R4 on different carbon anode.</title>
        <authorList>
            <person name="Meng L."/>
            <person name="Yoshida N."/>
        </authorList>
    </citation>
    <scope>NUCLEOTIDE SEQUENCE [LARGE SCALE GENOMIC DNA]</scope>
    <source>
        <strain evidence="11 12">R4</strain>
    </source>
</reference>
<dbReference type="PANTHER" id="PTHR30031:SF0">
    <property type="entry name" value="PHOSPHOENOLPYRUVATE CARBOXYKINASE (ATP)"/>
    <property type="match status" value="1"/>
</dbReference>
<comment type="subcellular location">
    <subcellularLocation>
        <location evidence="10">Cytoplasm</location>
    </subcellularLocation>
</comment>
<comment type="function">
    <text evidence="10">Involved in the gluconeogenesis. Catalyzes the conversion of oxaloacetate (OAA) to phosphoenolpyruvate (PEP) through direct phosphoryl transfer between the nucleoside triphosphate and OAA.</text>
</comment>
<keyword evidence="7 10" id="KW-0067">ATP-binding</keyword>
<feature type="binding site" evidence="10">
    <location>
        <position position="328"/>
    </location>
    <ligand>
        <name>ATP</name>
        <dbReference type="ChEBI" id="CHEBI:30616"/>
    </ligand>
</feature>
<dbReference type="UniPathway" id="UPA00138"/>
<feature type="binding site" evidence="10">
    <location>
        <position position="366"/>
    </location>
    <ligand>
        <name>ATP</name>
        <dbReference type="ChEBI" id="CHEBI:30616"/>
    </ligand>
</feature>
<evidence type="ECO:0000256" key="3">
    <source>
        <dbReference type="ARBA" id="ARBA00012363"/>
    </source>
</evidence>